<dbReference type="EMBL" id="MEVV01000023">
    <property type="protein sequence ID" value="OGC62548.1"/>
    <property type="molecule type" value="Genomic_DNA"/>
</dbReference>
<dbReference type="Proteomes" id="UP000177955">
    <property type="component" value="Unassembled WGS sequence"/>
</dbReference>
<comment type="caution">
    <text evidence="1">The sequence shown here is derived from an EMBL/GenBank/DDBJ whole genome shotgun (WGS) entry which is preliminary data.</text>
</comment>
<gene>
    <name evidence="1" type="ORF">A2399_01070</name>
</gene>
<protein>
    <submittedName>
        <fullName evidence="1">Uncharacterized protein</fullName>
    </submittedName>
</protein>
<name>A0A1F4VZW6_UNCKA</name>
<evidence type="ECO:0000313" key="2">
    <source>
        <dbReference type="Proteomes" id="UP000177955"/>
    </source>
</evidence>
<reference evidence="1 2" key="1">
    <citation type="journal article" date="2016" name="Nat. Commun.">
        <title>Thousands of microbial genomes shed light on interconnected biogeochemical processes in an aquifer system.</title>
        <authorList>
            <person name="Anantharaman K."/>
            <person name="Brown C.T."/>
            <person name="Hug L.A."/>
            <person name="Sharon I."/>
            <person name="Castelle C.J."/>
            <person name="Probst A.J."/>
            <person name="Thomas B.C."/>
            <person name="Singh A."/>
            <person name="Wilkins M.J."/>
            <person name="Karaoz U."/>
            <person name="Brodie E.L."/>
            <person name="Williams K.H."/>
            <person name="Hubbard S.S."/>
            <person name="Banfield J.F."/>
        </authorList>
    </citation>
    <scope>NUCLEOTIDE SEQUENCE [LARGE SCALE GENOMIC DNA]</scope>
</reference>
<proteinExistence type="predicted"/>
<organism evidence="1 2">
    <name type="scientific">candidate division WWE3 bacterium RIFOXYB1_FULL_42_27</name>
    <dbReference type="NCBI Taxonomy" id="1802638"/>
    <lineage>
        <taxon>Bacteria</taxon>
        <taxon>Katanobacteria</taxon>
    </lineage>
</organism>
<accession>A0A1F4VZW6</accession>
<sequence>MTVLLDQENLFIQNESNFVFLNIQTKKETRDKSLASFSACWVAPTCFRHYIKIFFYVNTFCVRK</sequence>
<evidence type="ECO:0000313" key="1">
    <source>
        <dbReference type="EMBL" id="OGC62548.1"/>
    </source>
</evidence>
<dbReference type="AlphaFoldDB" id="A0A1F4VZW6"/>